<comment type="caution">
    <text evidence="1">The sequence shown here is derived from an EMBL/GenBank/DDBJ whole genome shotgun (WGS) entry which is preliminary data.</text>
</comment>
<reference evidence="2" key="1">
    <citation type="journal article" date="2019" name="Int. J. Syst. Evol. Microbiol.">
        <title>The Global Catalogue of Microorganisms (GCM) 10K type strain sequencing project: providing services to taxonomists for standard genome sequencing and annotation.</title>
        <authorList>
            <consortium name="The Broad Institute Genomics Platform"/>
            <consortium name="The Broad Institute Genome Sequencing Center for Infectious Disease"/>
            <person name="Wu L."/>
            <person name="Ma J."/>
        </authorList>
    </citation>
    <scope>NUCLEOTIDE SEQUENCE [LARGE SCALE GENOMIC DNA]</scope>
    <source>
        <strain evidence="2">JCM 17316</strain>
    </source>
</reference>
<organism evidence="1 2">
    <name type="scientific">Actinomadura keratinilytica</name>
    <dbReference type="NCBI Taxonomy" id="547461"/>
    <lineage>
        <taxon>Bacteria</taxon>
        <taxon>Bacillati</taxon>
        <taxon>Actinomycetota</taxon>
        <taxon>Actinomycetes</taxon>
        <taxon>Streptosporangiales</taxon>
        <taxon>Thermomonosporaceae</taxon>
        <taxon>Actinomadura</taxon>
    </lineage>
</organism>
<proteinExistence type="predicted"/>
<name>A0ABP7ZCV6_9ACTN</name>
<dbReference type="EMBL" id="BAABDO010000089">
    <property type="protein sequence ID" value="GAA4150805.1"/>
    <property type="molecule type" value="Genomic_DNA"/>
</dbReference>
<accession>A0ABP7ZCV6</accession>
<keyword evidence="2" id="KW-1185">Reference proteome</keyword>
<evidence type="ECO:0000313" key="1">
    <source>
        <dbReference type="EMBL" id="GAA4150805.1"/>
    </source>
</evidence>
<gene>
    <name evidence="1" type="ORF">GCM10022416_47490</name>
</gene>
<dbReference type="Proteomes" id="UP001500266">
    <property type="component" value="Unassembled WGS sequence"/>
</dbReference>
<protein>
    <submittedName>
        <fullName evidence="1">Uncharacterized protein</fullName>
    </submittedName>
</protein>
<sequence>MLIVGGAMSVLSGRLVRCGLAGPLVLVGITVPAPAADPALASPPSPAEHRAPARYGSLTCAAATAPGRPMKFRPPIRLRRQHVTTRARLVLRDCTSADPRRSRIASGVMTLTGNAYANCLGVSDLRGRATVTWYDAYGRALARSVLRAGGAQSDRARTDAQLNGRVTAGYLAGHSFYGSVRPKGRVARCFTRQGIPSIHGTGRLTID</sequence>
<evidence type="ECO:0000313" key="2">
    <source>
        <dbReference type="Proteomes" id="UP001500266"/>
    </source>
</evidence>